<accession>A0A6N8U836</accession>
<dbReference type="EMBL" id="WUUK01000004">
    <property type="protein sequence ID" value="MXQ51809.1"/>
    <property type="molecule type" value="Genomic_DNA"/>
</dbReference>
<dbReference type="PANTHER" id="PTHR43329">
    <property type="entry name" value="EPOXIDE HYDROLASE"/>
    <property type="match status" value="1"/>
</dbReference>
<dbReference type="SUPFAM" id="SSF53474">
    <property type="entry name" value="alpha/beta-Hydrolases"/>
    <property type="match status" value="1"/>
</dbReference>
<dbReference type="InterPro" id="IPR000639">
    <property type="entry name" value="Epox_hydrolase-like"/>
</dbReference>
<proteinExistence type="predicted"/>
<evidence type="ECO:0000313" key="3">
    <source>
        <dbReference type="EMBL" id="MXQ51809.1"/>
    </source>
</evidence>
<comment type="caution">
    <text evidence="3">The sequence shown here is derived from an EMBL/GenBank/DDBJ whole genome shotgun (WGS) entry which is preliminary data.</text>
</comment>
<dbReference type="GO" id="GO:0016787">
    <property type="term" value="F:hydrolase activity"/>
    <property type="evidence" value="ECO:0007669"/>
    <property type="project" value="UniProtKB-KW"/>
</dbReference>
<name>A0A6N8U836_9STAP</name>
<protein>
    <submittedName>
        <fullName evidence="3">Alpha/beta fold hydrolase</fullName>
    </submittedName>
</protein>
<dbReference type="PRINTS" id="PR00111">
    <property type="entry name" value="ABHYDROLASE"/>
</dbReference>
<keyword evidence="4" id="KW-1185">Reference proteome</keyword>
<dbReference type="InterPro" id="IPR029058">
    <property type="entry name" value="AB_hydrolase_fold"/>
</dbReference>
<dbReference type="AlphaFoldDB" id="A0A6N8U836"/>
<keyword evidence="1 3" id="KW-0378">Hydrolase</keyword>
<sequence>MTGGFIVAVTDIEFEYIQTNGIQLHVAVSGPEDGELVVLLHGFPEFWFSWRKQIRVLAASGYRVVAPDQRGYNKSEKPDGRKAYRIDKLEQDIVGLIDHYGYESAAVVGHDWGGGVAWQLASTHPDKVNRLIVINMPYPAVLPKVLRKKPSQGLKSSYMLFFQIPALPEKILSSKDHAYMAQALVQTSRKGTFTDDELDAYRIAWARPQALTSMLNWYRAIPYSKKYIPNDKVEVPVKIIWGAGDQFLSKKLAEETLNYASNSSVTWVDEATHWVHQEQPEYVNEQILQFLES</sequence>
<reference evidence="3 4" key="1">
    <citation type="submission" date="2019-12" db="EMBL/GenBank/DDBJ databases">
        <title>Salinicoccus cyprini sp. nov., isolated from gastro-intestinal tract of mirror carp, Cyprinus carpio var. specularis, collected from Gobind Sagar Reservoir, Himachal Pradesh, India.</title>
        <authorList>
            <person name="Talwar C."/>
            <person name="Singh A.K."/>
            <person name="Lal R."/>
            <person name="Negi R.K."/>
        </authorList>
    </citation>
    <scope>NUCLEOTIDE SEQUENCE [LARGE SCALE GENOMIC DNA]</scope>
    <source>
        <strain evidence="3 4">J-82</strain>
    </source>
</reference>
<dbReference type="InterPro" id="IPR000073">
    <property type="entry name" value="AB_hydrolase_1"/>
</dbReference>
<dbReference type="Proteomes" id="UP000436284">
    <property type="component" value="Unassembled WGS sequence"/>
</dbReference>
<dbReference type="Gene3D" id="3.40.50.1820">
    <property type="entry name" value="alpha/beta hydrolase"/>
    <property type="match status" value="1"/>
</dbReference>
<organism evidence="3 4">
    <name type="scientific">Salinicoccus hispanicus</name>
    <dbReference type="NCBI Taxonomy" id="157225"/>
    <lineage>
        <taxon>Bacteria</taxon>
        <taxon>Bacillati</taxon>
        <taxon>Bacillota</taxon>
        <taxon>Bacilli</taxon>
        <taxon>Bacillales</taxon>
        <taxon>Staphylococcaceae</taxon>
        <taxon>Salinicoccus</taxon>
    </lineage>
</organism>
<dbReference type="Pfam" id="PF00561">
    <property type="entry name" value="Abhydrolase_1"/>
    <property type="match status" value="1"/>
</dbReference>
<dbReference type="PRINTS" id="PR00412">
    <property type="entry name" value="EPOXHYDRLASE"/>
</dbReference>
<evidence type="ECO:0000313" key="4">
    <source>
        <dbReference type="Proteomes" id="UP000436284"/>
    </source>
</evidence>
<dbReference type="OrthoDB" id="9773293at2"/>
<evidence type="ECO:0000259" key="2">
    <source>
        <dbReference type="Pfam" id="PF00561"/>
    </source>
</evidence>
<gene>
    <name evidence="3" type="ORF">GQ671_11085</name>
</gene>
<evidence type="ECO:0000256" key="1">
    <source>
        <dbReference type="ARBA" id="ARBA00022801"/>
    </source>
</evidence>
<feature type="domain" description="AB hydrolase-1" evidence="2">
    <location>
        <begin position="36"/>
        <end position="276"/>
    </location>
</feature>